<sequence length="206" mass="24412">MEINFAEIDNLGENAQGNFDITGYEALNDNKTRKYWENVKKVENKRKKVSFDDILSNMNLVVNQNGVLQYMEPIQHNNNINDVDEYNQYNQNNQYQQHYQETYQEQQKNEPLDPNVKHSYIFNKYFKDYKDANKSNIPVPRVPQSLEEYRQMVIEDKIKAIQQRNRIAQIKSTKMLYTNNISNSGVINTNGNLRASKNNLRNMSFR</sequence>
<dbReference type="EMBL" id="MN740163">
    <property type="protein sequence ID" value="QHT91186.1"/>
    <property type="molecule type" value="Genomic_DNA"/>
</dbReference>
<organism evidence="1">
    <name type="scientific">viral metagenome</name>
    <dbReference type="NCBI Taxonomy" id="1070528"/>
    <lineage>
        <taxon>unclassified sequences</taxon>
        <taxon>metagenomes</taxon>
        <taxon>organismal metagenomes</taxon>
    </lineage>
</organism>
<protein>
    <submittedName>
        <fullName evidence="1">Uncharacterized protein</fullName>
    </submittedName>
</protein>
<evidence type="ECO:0000313" key="1">
    <source>
        <dbReference type="EMBL" id="QHT91186.1"/>
    </source>
</evidence>
<dbReference type="AlphaFoldDB" id="A0A6C0IFF1"/>
<name>A0A6C0IFF1_9ZZZZ</name>
<accession>A0A6C0IFF1</accession>
<proteinExistence type="predicted"/>
<reference evidence="1" key="1">
    <citation type="journal article" date="2020" name="Nature">
        <title>Giant virus diversity and host interactions through global metagenomics.</title>
        <authorList>
            <person name="Schulz F."/>
            <person name="Roux S."/>
            <person name="Paez-Espino D."/>
            <person name="Jungbluth S."/>
            <person name="Walsh D.A."/>
            <person name="Denef V.J."/>
            <person name="McMahon K.D."/>
            <person name="Konstantinidis K.T."/>
            <person name="Eloe-Fadrosh E.A."/>
            <person name="Kyrpides N.C."/>
            <person name="Woyke T."/>
        </authorList>
    </citation>
    <scope>NUCLEOTIDE SEQUENCE</scope>
    <source>
        <strain evidence="1">GVMAG-M-3300023184-72</strain>
    </source>
</reference>